<keyword evidence="2" id="KW-1185">Reference proteome</keyword>
<accession>A0A812L5I6</accession>
<dbReference type="EMBL" id="CAJNDS010000824">
    <property type="protein sequence ID" value="CAE7236174.1"/>
    <property type="molecule type" value="Genomic_DNA"/>
</dbReference>
<dbReference type="OrthoDB" id="5370059at2759"/>
<reference evidence="1" key="1">
    <citation type="submission" date="2021-02" db="EMBL/GenBank/DDBJ databases">
        <authorList>
            <person name="Dougan E. K."/>
            <person name="Rhodes N."/>
            <person name="Thang M."/>
            <person name="Chan C."/>
        </authorList>
    </citation>
    <scope>NUCLEOTIDE SEQUENCE</scope>
</reference>
<dbReference type="PANTHER" id="PTHR45982:SF1">
    <property type="entry name" value="REGULATOR OF CHROMOSOME CONDENSATION"/>
    <property type="match status" value="1"/>
</dbReference>
<dbReference type="Gene3D" id="2.130.10.30">
    <property type="entry name" value="Regulator of chromosome condensation 1/beta-lactamase-inhibitor protein II"/>
    <property type="match status" value="2"/>
</dbReference>
<proteinExistence type="predicted"/>
<evidence type="ECO:0000313" key="2">
    <source>
        <dbReference type="Proteomes" id="UP000604046"/>
    </source>
</evidence>
<gene>
    <name evidence="1" type="primary">HERC1</name>
    <name evidence="1" type="ORF">SNAT2548_LOCUS10153</name>
</gene>
<dbReference type="InterPro" id="IPR009091">
    <property type="entry name" value="RCC1/BLIP-II"/>
</dbReference>
<dbReference type="SUPFAM" id="SSF50985">
    <property type="entry name" value="RCC1/BLIP-II"/>
    <property type="match status" value="1"/>
</dbReference>
<sequence>MDLLAWRRAAFGDSGPGDWTAVAKYFGLAEDRPRGSYRGVIRLWWRDLVLFLVVDATSPLLDAVERVHSRFGGKQTFPRLTAQHFRVHGADPSLPPHRPIPPGADVGPAPLGESCARHCENQGQVCVDADLSARASFLCGCIQFAQAVAQCAAGQAAVAQDEWSPEAAMPCIGIHVLLLSGRKASLGVDPSQTVRCLAEQAQCELGVGIRALCKPGGDVLNGSSTIAEAGLEDGEALTGVVRSATLITSPLSSSMVCVRADGAAVRWGKTSLVKVGGFAESWAAMLPQLGDAKQICLSSAAAAAVLADGRVAAWGSSFQGGVLQGKALNLGSVLHLTCNTGAFAALRTDGTVVAWGMPTAGGDARAVGHMLTEVRDVVACDGAFAALRRDGEVVVWGELAHAAERLRHQLRDVTRVFSGLRAFTALRRDGSAVSFGMDEEGEDCFWALEAQGMDVKHVVSNASAFAALYSDGRVVTWGNSAKGGDSSKVEKKLCEVTDIVATEYAFCALRADGTVVTWGWDSASASDSTAVQPSLIGVYRLASTLTSFAALRKDGRVVTWGSADSGGDSSSVKDQLFDVQEIAGGGLAFAALRSDGTVITWGEPDHGGDSSRVRKQLRAVHECVPK</sequence>
<evidence type="ECO:0000313" key="1">
    <source>
        <dbReference type="EMBL" id="CAE7236174.1"/>
    </source>
</evidence>
<dbReference type="InterPro" id="IPR051553">
    <property type="entry name" value="Ran_GTPase-activating"/>
</dbReference>
<dbReference type="Proteomes" id="UP000604046">
    <property type="component" value="Unassembled WGS sequence"/>
</dbReference>
<protein>
    <submittedName>
        <fullName evidence="1">HERC1 protein</fullName>
    </submittedName>
</protein>
<dbReference type="AlphaFoldDB" id="A0A812L5I6"/>
<comment type="caution">
    <text evidence="1">The sequence shown here is derived from an EMBL/GenBank/DDBJ whole genome shotgun (WGS) entry which is preliminary data.</text>
</comment>
<organism evidence="1 2">
    <name type="scientific">Symbiodinium natans</name>
    <dbReference type="NCBI Taxonomy" id="878477"/>
    <lineage>
        <taxon>Eukaryota</taxon>
        <taxon>Sar</taxon>
        <taxon>Alveolata</taxon>
        <taxon>Dinophyceae</taxon>
        <taxon>Suessiales</taxon>
        <taxon>Symbiodiniaceae</taxon>
        <taxon>Symbiodinium</taxon>
    </lineage>
</organism>
<name>A0A812L5I6_9DINO</name>
<dbReference type="PANTHER" id="PTHR45982">
    <property type="entry name" value="REGULATOR OF CHROMOSOME CONDENSATION"/>
    <property type="match status" value="1"/>
</dbReference>